<dbReference type="OrthoDB" id="4843387at2759"/>
<evidence type="ECO:0000313" key="1">
    <source>
        <dbReference type="EMBL" id="VDN32474.1"/>
    </source>
</evidence>
<dbReference type="Proteomes" id="UP000271889">
    <property type="component" value="Unassembled WGS sequence"/>
</dbReference>
<proteinExistence type="predicted"/>
<keyword evidence="2" id="KW-1185">Reference proteome</keyword>
<dbReference type="AlphaFoldDB" id="A0A3P7MRY4"/>
<gene>
    <name evidence="1" type="ORF">CGOC_LOCUS12114</name>
</gene>
<sequence length="65" mass="7981">MIWGAFSANEKFDLAFVNTNMNSTDYQEVLENRLLQFFRDHRREQYVLQQDNARVHVGHRRFEQY</sequence>
<reference evidence="1 2" key="1">
    <citation type="submission" date="2018-11" db="EMBL/GenBank/DDBJ databases">
        <authorList>
            <consortium name="Pathogen Informatics"/>
        </authorList>
    </citation>
    <scope>NUCLEOTIDE SEQUENCE [LARGE SCALE GENOMIC DNA]</scope>
</reference>
<dbReference type="GO" id="GO:0003676">
    <property type="term" value="F:nucleic acid binding"/>
    <property type="evidence" value="ECO:0007669"/>
    <property type="project" value="InterPro"/>
</dbReference>
<evidence type="ECO:0000313" key="2">
    <source>
        <dbReference type="Proteomes" id="UP000271889"/>
    </source>
</evidence>
<accession>A0A3P7MRY4</accession>
<name>A0A3P7MRY4_CYLGO</name>
<evidence type="ECO:0008006" key="3">
    <source>
        <dbReference type="Google" id="ProtNLM"/>
    </source>
</evidence>
<protein>
    <recommendedName>
        <fullName evidence="3">Tc1-like transposase DDE domain-containing protein</fullName>
    </recommendedName>
</protein>
<dbReference type="EMBL" id="UYRV01120754">
    <property type="protein sequence ID" value="VDN32474.1"/>
    <property type="molecule type" value="Genomic_DNA"/>
</dbReference>
<organism evidence="1 2">
    <name type="scientific">Cylicostephanus goldi</name>
    <name type="common">Nematode worm</name>
    <dbReference type="NCBI Taxonomy" id="71465"/>
    <lineage>
        <taxon>Eukaryota</taxon>
        <taxon>Metazoa</taxon>
        <taxon>Ecdysozoa</taxon>
        <taxon>Nematoda</taxon>
        <taxon>Chromadorea</taxon>
        <taxon>Rhabditida</taxon>
        <taxon>Rhabditina</taxon>
        <taxon>Rhabditomorpha</taxon>
        <taxon>Strongyloidea</taxon>
        <taxon>Strongylidae</taxon>
        <taxon>Cylicostephanus</taxon>
    </lineage>
</organism>
<dbReference type="Gene3D" id="3.30.420.10">
    <property type="entry name" value="Ribonuclease H-like superfamily/Ribonuclease H"/>
    <property type="match status" value="1"/>
</dbReference>
<dbReference type="InterPro" id="IPR036397">
    <property type="entry name" value="RNaseH_sf"/>
</dbReference>